<proteinExistence type="predicted"/>
<accession>A0A0E9U1P3</accession>
<sequence>MMLDFTAINLLKSDFPLASCVHNICRFYFSVYITIPHKTELHLIRNLH</sequence>
<name>A0A0E9U1P3_ANGAN</name>
<reference evidence="1" key="2">
    <citation type="journal article" date="2015" name="Fish Shellfish Immunol.">
        <title>Early steps in the European eel (Anguilla anguilla)-Vibrio vulnificus interaction in the gills: Role of the RtxA13 toxin.</title>
        <authorList>
            <person name="Callol A."/>
            <person name="Pajuelo D."/>
            <person name="Ebbesson L."/>
            <person name="Teles M."/>
            <person name="MacKenzie S."/>
            <person name="Amaro C."/>
        </authorList>
    </citation>
    <scope>NUCLEOTIDE SEQUENCE</scope>
</reference>
<dbReference type="EMBL" id="GBXM01049462">
    <property type="protein sequence ID" value="JAH59115.1"/>
    <property type="molecule type" value="Transcribed_RNA"/>
</dbReference>
<dbReference type="AlphaFoldDB" id="A0A0E9U1P3"/>
<organism evidence="1">
    <name type="scientific">Anguilla anguilla</name>
    <name type="common">European freshwater eel</name>
    <name type="synonym">Muraena anguilla</name>
    <dbReference type="NCBI Taxonomy" id="7936"/>
    <lineage>
        <taxon>Eukaryota</taxon>
        <taxon>Metazoa</taxon>
        <taxon>Chordata</taxon>
        <taxon>Craniata</taxon>
        <taxon>Vertebrata</taxon>
        <taxon>Euteleostomi</taxon>
        <taxon>Actinopterygii</taxon>
        <taxon>Neopterygii</taxon>
        <taxon>Teleostei</taxon>
        <taxon>Anguilliformes</taxon>
        <taxon>Anguillidae</taxon>
        <taxon>Anguilla</taxon>
    </lineage>
</organism>
<reference evidence="1" key="1">
    <citation type="submission" date="2014-11" db="EMBL/GenBank/DDBJ databases">
        <authorList>
            <person name="Amaro Gonzalez C."/>
        </authorList>
    </citation>
    <scope>NUCLEOTIDE SEQUENCE</scope>
</reference>
<protein>
    <submittedName>
        <fullName evidence="1">Uncharacterized protein</fullName>
    </submittedName>
</protein>
<evidence type="ECO:0000313" key="1">
    <source>
        <dbReference type="EMBL" id="JAH59115.1"/>
    </source>
</evidence>